<dbReference type="EMBL" id="GG662609">
    <property type="protein sequence ID" value="EAS00703.2"/>
    <property type="molecule type" value="Genomic_DNA"/>
</dbReference>
<evidence type="ECO:0000256" key="1">
    <source>
        <dbReference type="SAM" id="Coils"/>
    </source>
</evidence>
<feature type="coiled-coil region" evidence="1">
    <location>
        <begin position="786"/>
        <end position="847"/>
    </location>
</feature>
<feature type="region of interest" description="Disordered" evidence="2">
    <location>
        <begin position="1869"/>
        <end position="1889"/>
    </location>
</feature>
<reference evidence="4" key="1">
    <citation type="journal article" date="2006" name="PLoS Biol.">
        <title>Macronuclear genome sequence of the ciliate Tetrahymena thermophila, a model eukaryote.</title>
        <authorList>
            <person name="Eisen J.A."/>
            <person name="Coyne R.S."/>
            <person name="Wu M."/>
            <person name="Wu D."/>
            <person name="Thiagarajan M."/>
            <person name="Wortman J.R."/>
            <person name="Badger J.H."/>
            <person name="Ren Q."/>
            <person name="Amedeo P."/>
            <person name="Jones K.M."/>
            <person name="Tallon L.J."/>
            <person name="Delcher A.L."/>
            <person name="Salzberg S.L."/>
            <person name="Silva J.C."/>
            <person name="Haas B.J."/>
            <person name="Majoros W.H."/>
            <person name="Farzad M."/>
            <person name="Carlton J.M."/>
            <person name="Smith R.K. Jr."/>
            <person name="Garg J."/>
            <person name="Pearlman R.E."/>
            <person name="Karrer K.M."/>
            <person name="Sun L."/>
            <person name="Manning G."/>
            <person name="Elde N.C."/>
            <person name="Turkewitz A.P."/>
            <person name="Asai D.J."/>
            <person name="Wilkes D.E."/>
            <person name="Wang Y."/>
            <person name="Cai H."/>
            <person name="Collins K."/>
            <person name="Stewart B.A."/>
            <person name="Lee S.R."/>
            <person name="Wilamowska K."/>
            <person name="Weinberg Z."/>
            <person name="Ruzzo W.L."/>
            <person name="Wloga D."/>
            <person name="Gaertig J."/>
            <person name="Frankel J."/>
            <person name="Tsao C.-C."/>
            <person name="Gorovsky M.A."/>
            <person name="Keeling P.J."/>
            <person name="Waller R.F."/>
            <person name="Patron N.J."/>
            <person name="Cherry J.M."/>
            <person name="Stover N.A."/>
            <person name="Krieger C.J."/>
            <person name="del Toro C."/>
            <person name="Ryder H.F."/>
            <person name="Williamson S.C."/>
            <person name="Barbeau R.A."/>
            <person name="Hamilton E.P."/>
            <person name="Orias E."/>
        </authorList>
    </citation>
    <scope>NUCLEOTIDE SEQUENCE [LARGE SCALE GENOMIC DNA]</scope>
    <source>
        <strain evidence="4">SB210</strain>
    </source>
</reference>
<feature type="compositionally biased region" description="Low complexity" evidence="2">
    <location>
        <begin position="1360"/>
        <end position="1378"/>
    </location>
</feature>
<dbReference type="RefSeq" id="XP_001020948.2">
    <property type="nucleotide sequence ID" value="XM_001020948.2"/>
</dbReference>
<feature type="region of interest" description="Disordered" evidence="2">
    <location>
        <begin position="1785"/>
        <end position="1816"/>
    </location>
</feature>
<dbReference type="HOGENOM" id="CLU_232929_0_0_1"/>
<feature type="region of interest" description="Disordered" evidence="2">
    <location>
        <begin position="1598"/>
        <end position="1622"/>
    </location>
</feature>
<evidence type="ECO:0000313" key="3">
    <source>
        <dbReference type="EMBL" id="EAS00703.2"/>
    </source>
</evidence>
<feature type="compositionally biased region" description="Polar residues" evidence="2">
    <location>
        <begin position="1798"/>
        <end position="1816"/>
    </location>
</feature>
<feature type="compositionally biased region" description="Polar residues" evidence="2">
    <location>
        <begin position="1732"/>
        <end position="1749"/>
    </location>
</feature>
<accession>Q23W02</accession>
<feature type="compositionally biased region" description="Polar residues" evidence="2">
    <location>
        <begin position="16"/>
        <end position="34"/>
    </location>
</feature>
<dbReference type="InParanoid" id="Q23W02"/>
<keyword evidence="1" id="KW-0175">Coiled coil</keyword>
<feature type="compositionally biased region" description="Polar residues" evidence="2">
    <location>
        <begin position="742"/>
        <end position="753"/>
    </location>
</feature>
<feature type="region of interest" description="Disordered" evidence="2">
    <location>
        <begin position="649"/>
        <end position="684"/>
    </location>
</feature>
<name>Q23W02_TETTS</name>
<feature type="region of interest" description="Disordered" evidence="2">
    <location>
        <begin position="1356"/>
        <end position="1378"/>
    </location>
</feature>
<feature type="compositionally biased region" description="Polar residues" evidence="2">
    <location>
        <begin position="1598"/>
        <end position="1609"/>
    </location>
</feature>
<feature type="region of interest" description="Disordered" evidence="2">
    <location>
        <begin position="1729"/>
        <end position="1757"/>
    </location>
</feature>
<sequence length="2137" mass="246302">MINQDLQQGLHSDFQNGSAVQDQSKQNQGSCQQKQLKKSSEGSVHTINSISTSNKIAYDNSIDEFSRQQIPSENDMSKGLIKQNNQNLNKHLKAIPEMSPFKSLADKNMPVQSQQPRKFQYAKINNNSICIEKLEFKINQPKKDQLGQQSKGVLANQIFLNQNVAFSHSTENYSQLKQLDKFSPQNRLNFYNTSQRRQTAQEFIKAQGQRATISESPKKSFRYSKIFNSQPYTKDNSNNTSQPQLNNNNSLASLNNNRSNIQYNTTNRNGSLESENLKNKECVYIVRQRQISEQKDNSSIQSVAQKVIEITKNQQEYLQNMQKQYSSNQSINFNQSYLQFPTIQQQQQQQQQQQYLLQGQQQQGQLFINSNTPKKQIFIQNQQVQQIPNLTPQQQNFSYQPTRNLSFQSIFVPQQQNFTNLMLQQQQQQQQLNQFHLINNQNLFQALNVNRSYSQVGQEQPQRSFSTGQNPYFIQQRRIFTENSQRDFSPQFSGKANSLKLTQGKTQQFEAINKKQIQKQLSTSNECINQQENSNQKQILLLNQEIQNKNDLNQMHRQTIGSSIRSSVKTQDISKQAEQFQNFSQGQTPVMNDENKNRDTVSSLNSFGNPTKFTVIGQGIGARFSFCKNQGSQQDIQSSQLQEQNILKEKNQDKKSEPTNLKKQNAFQNENKSNVPQQKGNLKENEEINLTNQITEKSTAAGLTTIQSDFDQLNTKGAFINNYQSLKVQNETSKLSCDRSSQRKSLTSGPVSSIYSPLKNYFKESNLQQKQNMLQLNEDQVPITPVSMMQQNKAEQQNNILKMQNNREEAADPLEMYPSQYDPNENLQRENRLLSFKKQDLNKASDKNLRMTTTDEQDQNNNQFQSNNSIFQVQLQRNSSSGKKFSLNKLKQIITSDTKNAECSQYIDQYTNSKNKELIEKHKSRIQRIYNTTMTNTSADNHFYDRILSSFEKNSAMARNTDNRYSHSVSRNYSSWNPFYIQENNQANQSFDRSNKIVQIQQIFQNQGQNLSLTPVNLSLNNNNVNNNNFIKESSINVKPFTVSSFQATPINKQQENRDNNSFLVQEYSSQTKTMLGLVNQQNSNIFMEKQQALENLPANKMINDPEENKKFQRNMVLSVQPAAKQINEEVESKRTFLESDRQAPPAQLLQTCYSYESKFKPSPKYQQKSNYQSLMQNTQEKQGLNQNISENNIKQFQQDQHFEQNLNLQQIQDKPKENINTLFNRNRSASSGFVYQNANQSNGTYNNYYSEKQITDKQTSPTQDLPITKQLQQKYQQAIHSFNEKQEIFANQLKPKLQNGQGVELNNHIKQGQDSFQSFTFTRKKSATELSKSNINSKNSLNLSVELKKKSLFLPPKPQQQQQPNNNNNTSQSSTLQNQSYEDIKKGQSVQNVDAKNQKNQIFKNPRSIKDSIINGRQTFSQSFEDVKNSELFVQSLSSPLVKLSDICHNKSYTTAYINAKETKFNGQNVSGQRLKTFEDNYDFNQSSNYNSLQLYSHKKQGNSQHSFLDKEIGNKIIQINTDQHILDVNQEEDKENTQESIIKSNKFPLFQEFFSSIQKEYQNNLKENQVLQQRQYNSNLSTQEASYLQSQQCQLKNNSSTSSQGQKMHQYDEVKEANSSKNYSQKSDLICSYSSYQSQQTKQVDSQFIRNEENQVKLVQSSQASIRQNLKAQNLKSYQQSKSCTDNDSSLFNKSSSTIPHNDQSNCKSISDSVLNKIDSNLLKEKPFINSKSNDNSCNQSQLTQQKRQIKQRVFQKEENKFSQIKQQQKDALEAQSQIRTVTNNSFSQSQQRSQMKNQKQNNDSYIHSKDNSVNNIRQNATENNSNNSNKQIYTNNNNSKLNIQQSSNNKINQSTLQQNNVLTNNVQNTQPYGTQSNVPTQHSLQNTSNNISKITDCSNSKLIQIFMANSQLDLLTGGNNSKNKSQLNSKQTKQNENLTKDQSYLNDLLTANQKLAQSIQQQFKQQQEQNHQNSTNLCLNCNKLIPSKDYINHSQVCSIDNNQQQFKNINLKGDDHPNKLNQNDNLNYLHQKQIECNKNLELVKLQAHQKLHSGETFSASRLCLYVNFFIECLNLIIINNQSYKELKSSLNDLTAIMEKIAISGEDDHTEQFLAFAHKGYEIGLQKLGIIKRLK</sequence>
<feature type="region of interest" description="Disordered" evidence="2">
    <location>
        <begin position="16"/>
        <end position="47"/>
    </location>
</feature>
<evidence type="ECO:0000313" key="4">
    <source>
        <dbReference type="Proteomes" id="UP000009168"/>
    </source>
</evidence>
<feature type="region of interest" description="Disordered" evidence="2">
    <location>
        <begin position="732"/>
        <end position="753"/>
    </location>
</feature>
<feature type="compositionally biased region" description="Low complexity" evidence="2">
    <location>
        <begin position="236"/>
        <end position="260"/>
    </location>
</feature>
<dbReference type="Proteomes" id="UP000009168">
    <property type="component" value="Unassembled WGS sequence"/>
</dbReference>
<protein>
    <submittedName>
        <fullName evidence="3">Uncharacterized protein</fullName>
    </submittedName>
</protein>
<feature type="compositionally biased region" description="Low complexity" evidence="2">
    <location>
        <begin position="1788"/>
        <end position="1797"/>
    </location>
</feature>
<proteinExistence type="predicted"/>
<feature type="compositionally biased region" description="Polar residues" evidence="2">
    <location>
        <begin position="658"/>
        <end position="680"/>
    </location>
</feature>
<gene>
    <name evidence="3" type="ORF">TTHERM_00794290</name>
</gene>
<evidence type="ECO:0000256" key="2">
    <source>
        <dbReference type="SAM" id="MobiDB-lite"/>
    </source>
</evidence>
<feature type="compositionally biased region" description="Basic and acidic residues" evidence="2">
    <location>
        <begin position="1611"/>
        <end position="1620"/>
    </location>
</feature>
<feature type="region of interest" description="Disordered" evidence="2">
    <location>
        <begin position="229"/>
        <end position="272"/>
    </location>
</feature>
<keyword evidence="4" id="KW-1185">Reference proteome</keyword>
<dbReference type="GeneID" id="7825505"/>
<dbReference type="KEGG" id="tet:TTHERM_00794290"/>
<feature type="region of interest" description="Disordered" evidence="2">
    <location>
        <begin position="584"/>
        <end position="604"/>
    </location>
</feature>
<feature type="compositionally biased region" description="Polar residues" evidence="2">
    <location>
        <begin position="261"/>
        <end position="272"/>
    </location>
</feature>
<feature type="compositionally biased region" description="Polar residues" evidence="2">
    <location>
        <begin position="1874"/>
        <end position="1889"/>
    </location>
</feature>
<organism evidence="3 4">
    <name type="scientific">Tetrahymena thermophila (strain SB210)</name>
    <dbReference type="NCBI Taxonomy" id="312017"/>
    <lineage>
        <taxon>Eukaryota</taxon>
        <taxon>Sar</taxon>
        <taxon>Alveolata</taxon>
        <taxon>Ciliophora</taxon>
        <taxon>Intramacronucleata</taxon>
        <taxon>Oligohymenophorea</taxon>
        <taxon>Hymenostomatida</taxon>
        <taxon>Tetrahymenina</taxon>
        <taxon>Tetrahymenidae</taxon>
        <taxon>Tetrahymena</taxon>
    </lineage>
</organism>